<accession>A0A504YJP2</accession>
<keyword evidence="3" id="KW-1185">Reference proteome</keyword>
<feature type="compositionally biased region" description="Basic and acidic residues" evidence="1">
    <location>
        <begin position="24"/>
        <end position="37"/>
    </location>
</feature>
<dbReference type="AlphaFoldDB" id="A0A504YJP2"/>
<reference evidence="2 3" key="1">
    <citation type="submission" date="2019-04" db="EMBL/GenBank/DDBJ databases">
        <title>Annotation for the trematode Fasciola gigantica.</title>
        <authorList>
            <person name="Choi Y.-J."/>
        </authorList>
    </citation>
    <scope>NUCLEOTIDE SEQUENCE [LARGE SCALE GENOMIC DNA]</scope>
    <source>
        <strain evidence="2">Uganda_cow_1</strain>
    </source>
</reference>
<name>A0A504YJP2_FASGI</name>
<feature type="compositionally biased region" description="Polar residues" evidence="1">
    <location>
        <begin position="10"/>
        <end position="23"/>
    </location>
</feature>
<dbReference type="OrthoDB" id="248923at2759"/>
<evidence type="ECO:0000313" key="2">
    <source>
        <dbReference type="EMBL" id="TPP58167.1"/>
    </source>
</evidence>
<dbReference type="Proteomes" id="UP000316759">
    <property type="component" value="Unassembled WGS sequence"/>
</dbReference>
<feature type="region of interest" description="Disordered" evidence="1">
    <location>
        <begin position="1"/>
        <end position="77"/>
    </location>
</feature>
<comment type="caution">
    <text evidence="2">The sequence shown here is derived from an EMBL/GenBank/DDBJ whole genome shotgun (WGS) entry which is preliminary data.</text>
</comment>
<gene>
    <name evidence="2" type="ORF">FGIG_11228</name>
</gene>
<sequence length="142" mass="16609">MAETLHSVDVIQSSTESCDPNSNPDEHLQFPKLRSLEENCETPFHARLSTKSPELRRRTETSPSNNGPTESYEETISRTTRLKNRFANLHDKLHRVYDILDKDMAAEQQELKLKTILGAEQYAKYMGKIWQLKLFEERMLQR</sequence>
<dbReference type="EMBL" id="SUNJ01012305">
    <property type="protein sequence ID" value="TPP58167.1"/>
    <property type="molecule type" value="Genomic_DNA"/>
</dbReference>
<organism evidence="2 3">
    <name type="scientific">Fasciola gigantica</name>
    <name type="common">Giant liver fluke</name>
    <dbReference type="NCBI Taxonomy" id="46835"/>
    <lineage>
        <taxon>Eukaryota</taxon>
        <taxon>Metazoa</taxon>
        <taxon>Spiralia</taxon>
        <taxon>Lophotrochozoa</taxon>
        <taxon>Platyhelminthes</taxon>
        <taxon>Trematoda</taxon>
        <taxon>Digenea</taxon>
        <taxon>Plagiorchiida</taxon>
        <taxon>Echinostomata</taxon>
        <taxon>Echinostomatoidea</taxon>
        <taxon>Fasciolidae</taxon>
        <taxon>Fasciola</taxon>
    </lineage>
</organism>
<proteinExistence type="predicted"/>
<evidence type="ECO:0000256" key="1">
    <source>
        <dbReference type="SAM" id="MobiDB-lite"/>
    </source>
</evidence>
<protein>
    <submittedName>
        <fullName evidence="2">Uncharacterized protein</fullName>
    </submittedName>
</protein>
<dbReference type="STRING" id="46835.A0A504YJP2"/>
<evidence type="ECO:0000313" key="3">
    <source>
        <dbReference type="Proteomes" id="UP000316759"/>
    </source>
</evidence>